<evidence type="ECO:0000313" key="2">
    <source>
        <dbReference type="EMBL" id="WUI80299.1"/>
    </source>
</evidence>
<organism evidence="2 3">
    <name type="scientific">Micromonospora zamorensis</name>
    <dbReference type="NCBI Taxonomy" id="709883"/>
    <lineage>
        <taxon>Bacteria</taxon>
        <taxon>Bacillati</taxon>
        <taxon>Actinomycetota</taxon>
        <taxon>Actinomycetes</taxon>
        <taxon>Micromonosporales</taxon>
        <taxon>Micromonosporaceae</taxon>
        <taxon>Micromonospora</taxon>
    </lineage>
</organism>
<dbReference type="EMBL" id="CP107941">
    <property type="protein sequence ID" value="WUI80299.1"/>
    <property type="molecule type" value="Genomic_DNA"/>
</dbReference>
<accession>A0ABZ1P8B1</accession>
<dbReference type="RefSeq" id="WP_328366219.1">
    <property type="nucleotide sequence ID" value="NZ_CP107941.1"/>
</dbReference>
<keyword evidence="3" id="KW-1185">Reference proteome</keyword>
<evidence type="ECO:0000313" key="3">
    <source>
        <dbReference type="Proteomes" id="UP001346877"/>
    </source>
</evidence>
<reference evidence="2 3" key="1">
    <citation type="submission" date="2022-10" db="EMBL/GenBank/DDBJ databases">
        <title>The complete genomes of actinobacterial strains from the NBC collection.</title>
        <authorList>
            <person name="Joergensen T.S."/>
            <person name="Alvarez Arevalo M."/>
            <person name="Sterndorff E.B."/>
            <person name="Faurdal D."/>
            <person name="Vuksanovic O."/>
            <person name="Mourched A.-S."/>
            <person name="Charusanti P."/>
            <person name="Shaw S."/>
            <person name="Blin K."/>
            <person name="Weber T."/>
        </authorList>
    </citation>
    <scope>NUCLEOTIDE SEQUENCE [LARGE SCALE GENOMIC DNA]</scope>
    <source>
        <strain evidence="2 3">NBC_00396</strain>
    </source>
</reference>
<gene>
    <name evidence="2" type="ORF">OG375_20370</name>
</gene>
<name>A0ABZ1P8B1_9ACTN</name>
<feature type="compositionally biased region" description="Basic and acidic residues" evidence="1">
    <location>
        <begin position="14"/>
        <end position="24"/>
    </location>
</feature>
<protein>
    <submittedName>
        <fullName evidence="2">Uncharacterized protein</fullName>
    </submittedName>
</protein>
<proteinExistence type="predicted"/>
<dbReference type="Proteomes" id="UP001346877">
    <property type="component" value="Chromosome"/>
</dbReference>
<feature type="region of interest" description="Disordered" evidence="1">
    <location>
        <begin position="1"/>
        <end position="25"/>
    </location>
</feature>
<evidence type="ECO:0000256" key="1">
    <source>
        <dbReference type="SAM" id="MobiDB-lite"/>
    </source>
</evidence>
<sequence length="64" mass="7011">MSVDTPQKRGARTLAERTTPEWRKERARKAHLASCVAAVVERAPELDASQIARLRAIFAPVVGA</sequence>